<keyword evidence="2" id="KW-1185">Reference proteome</keyword>
<dbReference type="RefSeq" id="WP_378996478.1">
    <property type="nucleotide sequence ID" value="NZ_JBHSMT010000012.1"/>
</dbReference>
<reference evidence="2" key="1">
    <citation type="journal article" date="2019" name="Int. J. Syst. Evol. Microbiol.">
        <title>The Global Catalogue of Microorganisms (GCM) 10K type strain sequencing project: providing services to taxonomists for standard genome sequencing and annotation.</title>
        <authorList>
            <consortium name="The Broad Institute Genomics Platform"/>
            <consortium name="The Broad Institute Genome Sequencing Center for Infectious Disease"/>
            <person name="Wu L."/>
            <person name="Ma J."/>
        </authorList>
    </citation>
    <scope>NUCLEOTIDE SEQUENCE [LARGE SCALE GENOMIC DNA]</scope>
    <source>
        <strain evidence="2">JCM 17066</strain>
    </source>
</reference>
<sequence>MKHFTSTRLAASAYFVAVLVTAVASALFGADPARVATPVGIEILATYHRTLLIGGRGIQ</sequence>
<evidence type="ECO:0000313" key="1">
    <source>
        <dbReference type="EMBL" id="MFC5473731.1"/>
    </source>
</evidence>
<comment type="caution">
    <text evidence="1">The sequence shown here is derived from an EMBL/GenBank/DDBJ whole genome shotgun (WGS) entry which is preliminary data.</text>
</comment>
<organism evidence="1 2">
    <name type="scientific">Paraherbaspirillum soli</name>
    <dbReference type="NCBI Taxonomy" id="631222"/>
    <lineage>
        <taxon>Bacteria</taxon>
        <taxon>Pseudomonadati</taxon>
        <taxon>Pseudomonadota</taxon>
        <taxon>Betaproteobacteria</taxon>
        <taxon>Burkholderiales</taxon>
        <taxon>Oxalobacteraceae</taxon>
        <taxon>Paraherbaspirillum</taxon>
    </lineage>
</organism>
<accession>A0ABW0MA35</accession>
<name>A0ABW0MA35_9BURK</name>
<proteinExistence type="predicted"/>
<dbReference type="Proteomes" id="UP001596045">
    <property type="component" value="Unassembled WGS sequence"/>
</dbReference>
<evidence type="ECO:0000313" key="2">
    <source>
        <dbReference type="Proteomes" id="UP001596045"/>
    </source>
</evidence>
<protein>
    <submittedName>
        <fullName evidence="1">Uncharacterized protein</fullName>
    </submittedName>
</protein>
<dbReference type="EMBL" id="JBHSMT010000012">
    <property type="protein sequence ID" value="MFC5473731.1"/>
    <property type="molecule type" value="Genomic_DNA"/>
</dbReference>
<gene>
    <name evidence="1" type="ORF">ACFPM8_07135</name>
</gene>